<evidence type="ECO:0000256" key="1">
    <source>
        <dbReference type="SAM" id="MobiDB-lite"/>
    </source>
</evidence>
<feature type="region of interest" description="Disordered" evidence="1">
    <location>
        <begin position="24"/>
        <end position="43"/>
    </location>
</feature>
<keyword evidence="2" id="KW-0732">Signal</keyword>
<gene>
    <name evidence="3" type="ORF">J2S63_003520</name>
</gene>
<feature type="signal peptide" evidence="2">
    <location>
        <begin position="1"/>
        <end position="16"/>
    </location>
</feature>
<dbReference type="Proteomes" id="UP001183648">
    <property type="component" value="Unassembled WGS sequence"/>
</dbReference>
<proteinExistence type="predicted"/>
<reference evidence="3 4" key="1">
    <citation type="submission" date="2023-07" db="EMBL/GenBank/DDBJ databases">
        <title>Sequencing the genomes of 1000 actinobacteria strains.</title>
        <authorList>
            <person name="Klenk H.-P."/>
        </authorList>
    </citation>
    <scope>NUCLEOTIDE SEQUENCE [LARGE SCALE GENOMIC DNA]</scope>
    <source>
        <strain evidence="3 4">DSM 19426</strain>
    </source>
</reference>
<evidence type="ECO:0000256" key="2">
    <source>
        <dbReference type="SAM" id="SignalP"/>
    </source>
</evidence>
<sequence>MALRAAAVVAAVLALAGCGDDDLTTADRPSPHPRPSTAGYCDDLPGVSGDPGVLLGTDWSGEDHDVGDPVVVLACAATNEQGTLSLEADGTGITITPDRVPLEDLRDGMAEFRVTVERGAHGTLAVREESRAISGTMPGPRVVTDDEGWHLERPAG</sequence>
<feature type="region of interest" description="Disordered" evidence="1">
    <location>
        <begin position="135"/>
        <end position="156"/>
    </location>
</feature>
<dbReference type="EMBL" id="JAVDYG010000001">
    <property type="protein sequence ID" value="MDR7363967.1"/>
    <property type="molecule type" value="Genomic_DNA"/>
</dbReference>
<protein>
    <recommendedName>
        <fullName evidence="5">DUF3515 family protein</fullName>
    </recommendedName>
</protein>
<keyword evidence="4" id="KW-1185">Reference proteome</keyword>
<dbReference type="RefSeq" id="WP_310304966.1">
    <property type="nucleotide sequence ID" value="NZ_BAAAPS010000005.1"/>
</dbReference>
<comment type="caution">
    <text evidence="3">The sequence shown here is derived from an EMBL/GenBank/DDBJ whole genome shotgun (WGS) entry which is preliminary data.</text>
</comment>
<dbReference type="PROSITE" id="PS51257">
    <property type="entry name" value="PROKAR_LIPOPROTEIN"/>
    <property type="match status" value="1"/>
</dbReference>
<name>A0ABU2BZY1_9ACTN</name>
<accession>A0ABU2BZY1</accession>
<evidence type="ECO:0000313" key="4">
    <source>
        <dbReference type="Proteomes" id="UP001183648"/>
    </source>
</evidence>
<feature type="compositionally biased region" description="Basic and acidic residues" evidence="1">
    <location>
        <begin position="143"/>
        <end position="156"/>
    </location>
</feature>
<feature type="chain" id="PRO_5046353446" description="DUF3515 family protein" evidence="2">
    <location>
        <begin position="17"/>
        <end position="156"/>
    </location>
</feature>
<organism evidence="3 4">
    <name type="scientific">Nocardioides marmoribigeumensis</name>
    <dbReference type="NCBI Taxonomy" id="433649"/>
    <lineage>
        <taxon>Bacteria</taxon>
        <taxon>Bacillati</taxon>
        <taxon>Actinomycetota</taxon>
        <taxon>Actinomycetes</taxon>
        <taxon>Propionibacteriales</taxon>
        <taxon>Nocardioidaceae</taxon>
        <taxon>Nocardioides</taxon>
    </lineage>
</organism>
<evidence type="ECO:0008006" key="5">
    <source>
        <dbReference type="Google" id="ProtNLM"/>
    </source>
</evidence>
<evidence type="ECO:0000313" key="3">
    <source>
        <dbReference type="EMBL" id="MDR7363967.1"/>
    </source>
</evidence>